<organism evidence="8 9">
    <name type="scientific">Pisolithus tinctorius Marx 270</name>
    <dbReference type="NCBI Taxonomy" id="870435"/>
    <lineage>
        <taxon>Eukaryota</taxon>
        <taxon>Fungi</taxon>
        <taxon>Dikarya</taxon>
        <taxon>Basidiomycota</taxon>
        <taxon>Agaricomycotina</taxon>
        <taxon>Agaricomycetes</taxon>
        <taxon>Agaricomycetidae</taxon>
        <taxon>Boletales</taxon>
        <taxon>Sclerodermatineae</taxon>
        <taxon>Pisolithaceae</taxon>
        <taxon>Pisolithus</taxon>
    </lineage>
</organism>
<dbReference type="AlphaFoldDB" id="A0A0C3J3F8"/>
<proteinExistence type="predicted"/>
<dbReference type="Pfam" id="PF00916">
    <property type="entry name" value="Sulfate_transp"/>
    <property type="match status" value="1"/>
</dbReference>
<dbReference type="STRING" id="870435.A0A0C3J3F8"/>
<reference evidence="8 9" key="1">
    <citation type="submission" date="2014-04" db="EMBL/GenBank/DDBJ databases">
        <authorList>
            <consortium name="DOE Joint Genome Institute"/>
            <person name="Kuo A."/>
            <person name="Kohler A."/>
            <person name="Costa M.D."/>
            <person name="Nagy L.G."/>
            <person name="Floudas D."/>
            <person name="Copeland A."/>
            <person name="Barry K.W."/>
            <person name="Cichocki N."/>
            <person name="Veneault-Fourrey C."/>
            <person name="LaButti K."/>
            <person name="Lindquist E.A."/>
            <person name="Lipzen A."/>
            <person name="Lundell T."/>
            <person name="Morin E."/>
            <person name="Murat C."/>
            <person name="Sun H."/>
            <person name="Tunlid A."/>
            <person name="Henrissat B."/>
            <person name="Grigoriev I.V."/>
            <person name="Hibbett D.S."/>
            <person name="Martin F."/>
            <person name="Nordberg H.P."/>
            <person name="Cantor M.N."/>
            <person name="Hua S.X."/>
        </authorList>
    </citation>
    <scope>NUCLEOTIDE SEQUENCE [LARGE SCALE GENOMIC DNA]</scope>
    <source>
        <strain evidence="8 9">Marx 270</strain>
    </source>
</reference>
<keyword evidence="3 6" id="KW-1133">Transmembrane helix</keyword>
<keyword evidence="2 6" id="KW-0812">Transmembrane</keyword>
<dbReference type="EMBL" id="KN831975">
    <property type="protein sequence ID" value="KIO03613.1"/>
    <property type="molecule type" value="Genomic_DNA"/>
</dbReference>
<evidence type="ECO:0000313" key="8">
    <source>
        <dbReference type="EMBL" id="KIO03613.1"/>
    </source>
</evidence>
<evidence type="ECO:0000256" key="6">
    <source>
        <dbReference type="SAM" id="Phobius"/>
    </source>
</evidence>
<evidence type="ECO:0000313" key="9">
    <source>
        <dbReference type="Proteomes" id="UP000054217"/>
    </source>
</evidence>
<protein>
    <recommendedName>
        <fullName evidence="7">SLC26A/SulP transporter domain-containing protein</fullName>
    </recommendedName>
</protein>
<comment type="subcellular location">
    <subcellularLocation>
        <location evidence="1">Membrane</location>
        <topology evidence="1">Multi-pass membrane protein</topology>
    </subcellularLocation>
</comment>
<dbReference type="InterPro" id="IPR011547">
    <property type="entry name" value="SLC26A/SulP_dom"/>
</dbReference>
<evidence type="ECO:0000256" key="1">
    <source>
        <dbReference type="ARBA" id="ARBA00004141"/>
    </source>
</evidence>
<name>A0A0C3J3F8_PISTI</name>
<feature type="transmembrane region" description="Helical" evidence="6">
    <location>
        <begin position="105"/>
        <end position="125"/>
    </location>
</feature>
<accession>A0A0C3J3F8</accession>
<keyword evidence="4 6" id="KW-0472">Membrane</keyword>
<keyword evidence="9" id="KW-1185">Reference proteome</keyword>
<evidence type="ECO:0000256" key="3">
    <source>
        <dbReference type="ARBA" id="ARBA00022989"/>
    </source>
</evidence>
<sequence>MEVCQRLSNTHDHRLSQLGGSLPDKPRYRGRDEIAARESGIFPIQEQEGALPRTLSETAPSLPRHTVITHPDPPSSLGPPKKTILTGLGSRLHHVFEIDVDICDVAKIAISSVPAVIFGALLNILDGLSYGMIMFPASGVFTSLGGIGVSLFFVSAVSSQFIYSFGGSQFAGTNGSNMIETVPFFHIIASTIEIERSGKSTCVK</sequence>
<dbReference type="Proteomes" id="UP000054217">
    <property type="component" value="Unassembled WGS sequence"/>
</dbReference>
<evidence type="ECO:0000259" key="7">
    <source>
        <dbReference type="Pfam" id="PF00916"/>
    </source>
</evidence>
<feature type="domain" description="SLC26A/SulP transporter" evidence="7">
    <location>
        <begin position="112"/>
        <end position="192"/>
    </location>
</feature>
<dbReference type="GO" id="GO:0016020">
    <property type="term" value="C:membrane"/>
    <property type="evidence" value="ECO:0007669"/>
    <property type="project" value="UniProtKB-SubCell"/>
</dbReference>
<reference evidence="9" key="2">
    <citation type="submission" date="2015-01" db="EMBL/GenBank/DDBJ databases">
        <title>Evolutionary Origins and Diversification of the Mycorrhizal Mutualists.</title>
        <authorList>
            <consortium name="DOE Joint Genome Institute"/>
            <consortium name="Mycorrhizal Genomics Consortium"/>
            <person name="Kohler A."/>
            <person name="Kuo A."/>
            <person name="Nagy L.G."/>
            <person name="Floudas D."/>
            <person name="Copeland A."/>
            <person name="Barry K.W."/>
            <person name="Cichocki N."/>
            <person name="Veneault-Fourrey C."/>
            <person name="LaButti K."/>
            <person name="Lindquist E.A."/>
            <person name="Lipzen A."/>
            <person name="Lundell T."/>
            <person name="Morin E."/>
            <person name="Murat C."/>
            <person name="Riley R."/>
            <person name="Ohm R."/>
            <person name="Sun H."/>
            <person name="Tunlid A."/>
            <person name="Henrissat B."/>
            <person name="Grigoriev I.V."/>
            <person name="Hibbett D.S."/>
            <person name="Martin F."/>
        </authorList>
    </citation>
    <scope>NUCLEOTIDE SEQUENCE [LARGE SCALE GENOMIC DNA]</scope>
    <source>
        <strain evidence="9">Marx 270</strain>
    </source>
</reference>
<dbReference type="InParanoid" id="A0A0C3J3F8"/>
<feature type="transmembrane region" description="Helical" evidence="6">
    <location>
        <begin position="131"/>
        <end position="154"/>
    </location>
</feature>
<gene>
    <name evidence="8" type="ORF">M404DRAFT_611529</name>
</gene>
<dbReference type="OrthoDB" id="3055241at2759"/>
<evidence type="ECO:0000256" key="4">
    <source>
        <dbReference type="ARBA" id="ARBA00023136"/>
    </source>
</evidence>
<evidence type="ECO:0000256" key="5">
    <source>
        <dbReference type="SAM" id="MobiDB-lite"/>
    </source>
</evidence>
<dbReference type="HOGENOM" id="CLU_1343753_0_0_1"/>
<evidence type="ECO:0000256" key="2">
    <source>
        <dbReference type="ARBA" id="ARBA00022692"/>
    </source>
</evidence>
<feature type="region of interest" description="Disordered" evidence="5">
    <location>
        <begin position="1"/>
        <end position="28"/>
    </location>
</feature>